<dbReference type="AlphaFoldDB" id="A0A239TCF7"/>
<dbReference type="PROSITE" id="PS51934">
    <property type="entry name" value="LRAT"/>
    <property type="match status" value="1"/>
</dbReference>
<dbReference type="InterPro" id="IPR051496">
    <property type="entry name" value="H-rev107_PLA/AT"/>
</dbReference>
<evidence type="ECO:0000313" key="6">
    <source>
        <dbReference type="Proteomes" id="UP000215383"/>
    </source>
</evidence>
<protein>
    <submittedName>
        <fullName evidence="5">NC domain</fullName>
    </submittedName>
</protein>
<dbReference type="Gene3D" id="3.90.1720.10">
    <property type="entry name" value="endopeptidase domain like (from Nostoc punctiforme)"/>
    <property type="match status" value="1"/>
</dbReference>
<dbReference type="PANTHER" id="PTHR13943">
    <property type="entry name" value="HRAS-LIKE SUPPRESSOR - RELATED"/>
    <property type="match status" value="1"/>
</dbReference>
<dbReference type="RefSeq" id="WP_027889224.1">
    <property type="nucleotide sequence ID" value="NZ_LT906446.1"/>
</dbReference>
<organism evidence="5 6">
    <name type="scientific">Megamonas hypermegale</name>
    <dbReference type="NCBI Taxonomy" id="158847"/>
    <lineage>
        <taxon>Bacteria</taxon>
        <taxon>Bacillati</taxon>
        <taxon>Bacillota</taxon>
        <taxon>Negativicutes</taxon>
        <taxon>Selenomonadales</taxon>
        <taxon>Selenomonadaceae</taxon>
        <taxon>Megamonas</taxon>
    </lineage>
</organism>
<keyword evidence="1" id="KW-0808">Transferase</keyword>
<dbReference type="InterPro" id="IPR007053">
    <property type="entry name" value="LRAT_dom"/>
</dbReference>
<dbReference type="PANTHER" id="PTHR13943:SF77">
    <property type="entry name" value="LRAT DOMAIN-CONTAINING PROTEIN"/>
    <property type="match status" value="1"/>
</dbReference>
<proteinExistence type="predicted"/>
<dbReference type="GO" id="GO:0004623">
    <property type="term" value="F:phospholipase A2 activity"/>
    <property type="evidence" value="ECO:0007669"/>
    <property type="project" value="TreeGrafter"/>
</dbReference>
<accession>A0A239TCF7</accession>
<dbReference type="GeneID" id="78506431"/>
<name>A0A239TCF7_9FIRM</name>
<evidence type="ECO:0000256" key="2">
    <source>
        <dbReference type="ARBA" id="ARBA00022801"/>
    </source>
</evidence>
<dbReference type="Pfam" id="PF04970">
    <property type="entry name" value="LRAT"/>
    <property type="match status" value="1"/>
</dbReference>
<dbReference type="EMBL" id="LT906446">
    <property type="protein sequence ID" value="SNU95420.1"/>
    <property type="molecule type" value="Genomic_DNA"/>
</dbReference>
<evidence type="ECO:0000259" key="4">
    <source>
        <dbReference type="PROSITE" id="PS51934"/>
    </source>
</evidence>
<feature type="domain" description="LRAT" evidence="4">
    <location>
        <begin position="40"/>
        <end position="148"/>
    </location>
</feature>
<dbReference type="GO" id="GO:0016410">
    <property type="term" value="F:N-acyltransferase activity"/>
    <property type="evidence" value="ECO:0007669"/>
    <property type="project" value="TreeGrafter"/>
</dbReference>
<dbReference type="GO" id="GO:0008970">
    <property type="term" value="F:phospholipase A1 activity"/>
    <property type="evidence" value="ECO:0007669"/>
    <property type="project" value="TreeGrafter"/>
</dbReference>
<dbReference type="Proteomes" id="UP000215383">
    <property type="component" value="Chromosome 1"/>
</dbReference>
<keyword evidence="2" id="KW-0378">Hydrolase</keyword>
<reference evidence="5 6" key="1">
    <citation type="submission" date="2017-06" db="EMBL/GenBank/DDBJ databases">
        <authorList>
            <consortium name="Pathogen Informatics"/>
        </authorList>
    </citation>
    <scope>NUCLEOTIDE SEQUENCE [LARGE SCALE GENOMIC DNA]</scope>
    <source>
        <strain evidence="5 6">NCTC10570</strain>
    </source>
</reference>
<keyword evidence="3" id="KW-0443">Lipid metabolism</keyword>
<evidence type="ECO:0000313" key="5">
    <source>
        <dbReference type="EMBL" id="SNU95420.1"/>
    </source>
</evidence>
<dbReference type="GO" id="GO:0005737">
    <property type="term" value="C:cytoplasm"/>
    <property type="evidence" value="ECO:0007669"/>
    <property type="project" value="TreeGrafter"/>
</dbReference>
<keyword evidence="6" id="KW-1185">Reference proteome</keyword>
<dbReference type="eggNOG" id="COG1842">
    <property type="taxonomic scope" value="Bacteria"/>
</dbReference>
<gene>
    <name evidence="5" type="ORF">SAMEA4364220_00396</name>
</gene>
<sequence>MNKFDLMSTNVFPNYEVPCIPEEEEEIWVQKMPQKGDHIRVQRMNGLYAHHGIYVSDEEVIHFTGKDDDSILDWSKPEVIQTDLAYFLKGGILEVKEYTDEEFADLYSPEQIVIYARACLGDKGYNLIFNNCEHFANVCTLGRFRSHQVEKVFTKRKENDFMGIWSTIKSWFGGSSSGSRTTTNYNYEPDKVKIAQIEAETKIRLSEMETERVELIKQAQMELLRDEAEAKILVEEAKAKGFTVMAQTIIAMQEQLTQITNNRIEIIERASLPIVKDIENMYKELNDRIVADNDKYNTEKLPNLLSILEKYPEGTPAHKLYFQQIQNDMNAQMKHHDMQLKSLEIRQQQIISGFINSKDKILEQTGNLTQNIITNLIKDNLSLEDKTQLSKFILDDKQAKISLPNDKKLALTEKPQEKN</sequence>
<evidence type="ECO:0000256" key="3">
    <source>
        <dbReference type="ARBA" id="ARBA00023098"/>
    </source>
</evidence>
<dbReference type="GO" id="GO:0070292">
    <property type="term" value="P:N-acylphosphatidylethanolamine metabolic process"/>
    <property type="evidence" value="ECO:0007669"/>
    <property type="project" value="TreeGrafter"/>
</dbReference>
<evidence type="ECO:0000256" key="1">
    <source>
        <dbReference type="ARBA" id="ARBA00022679"/>
    </source>
</evidence>